<dbReference type="AlphaFoldDB" id="A0A103YJA7"/>
<keyword evidence="4" id="KW-1185">Reference proteome</keyword>
<dbReference type="PROSITE" id="PS50181">
    <property type="entry name" value="FBOX"/>
    <property type="match status" value="1"/>
</dbReference>
<dbReference type="CDD" id="cd22162">
    <property type="entry name" value="F-box_AtSKIP3-like"/>
    <property type="match status" value="1"/>
</dbReference>
<dbReference type="Pfam" id="PF14299">
    <property type="entry name" value="PP2"/>
    <property type="match status" value="1"/>
</dbReference>
<comment type="caution">
    <text evidence="3">The sequence shown here is derived from an EMBL/GenBank/DDBJ whole genome shotgun (WGS) entry which is preliminary data.</text>
</comment>
<dbReference type="STRING" id="59895.A0A103YJA7"/>
<dbReference type="OMA" id="LSECYLH"/>
<dbReference type="PANTHER" id="PTHR31960">
    <property type="entry name" value="F-BOX PROTEIN PP2-A15"/>
    <property type="match status" value="1"/>
</dbReference>
<dbReference type="Gene3D" id="1.20.1280.50">
    <property type="match status" value="1"/>
</dbReference>
<dbReference type="Proteomes" id="UP000243975">
    <property type="component" value="Unassembled WGS sequence"/>
</dbReference>
<dbReference type="SUPFAM" id="SSF81383">
    <property type="entry name" value="F-box domain"/>
    <property type="match status" value="1"/>
</dbReference>
<feature type="domain" description="F-box" evidence="2">
    <location>
        <begin position="22"/>
        <end position="68"/>
    </location>
</feature>
<evidence type="ECO:0000256" key="1">
    <source>
        <dbReference type="SAM" id="MobiDB-lite"/>
    </source>
</evidence>
<sequence length="303" mass="34400">MGSGFSAANNDGSPTTTSKQRPAGLGDLPENCLAMVLACLDPPDICNLARTNRAFYRASSADFIWEPKLPENYRNLAEKLIFYEGSSLSLGKKDIYAGLCCPIRFSSGTKLEMSGINGGWPVMQEVWMEKRRGGICMVASWKGMKITGIDDRRYWTHIPTLQSRFHAIAYLQQIWWLEVEGDLEFEFPAGTYSFYFRLQLGRPSKGKNQQCSATSSSRYVHGWNIKPVRFQFSVSDGQHATSERFLNEQGKWLRYHVGDFVIEDSYKPVKIKYSMTQIDCTHQKGGLALDSVLICRNQIETRR</sequence>
<evidence type="ECO:0000313" key="4">
    <source>
        <dbReference type="Proteomes" id="UP000243975"/>
    </source>
</evidence>
<proteinExistence type="predicted"/>
<dbReference type="PANTHER" id="PTHR31960:SF30">
    <property type="entry name" value="OS04G0571300 PROTEIN"/>
    <property type="match status" value="1"/>
</dbReference>
<dbReference type="Gramene" id="KVI10119">
    <property type="protein sequence ID" value="KVI10119"/>
    <property type="gene ID" value="Ccrd_011482"/>
</dbReference>
<evidence type="ECO:0000259" key="2">
    <source>
        <dbReference type="PROSITE" id="PS50181"/>
    </source>
</evidence>
<dbReference type="EMBL" id="LEKV01001028">
    <property type="protein sequence ID" value="KVI10119.1"/>
    <property type="molecule type" value="Genomic_DNA"/>
</dbReference>
<feature type="compositionally biased region" description="Polar residues" evidence="1">
    <location>
        <begin position="1"/>
        <end position="20"/>
    </location>
</feature>
<protein>
    <submittedName>
        <fullName evidence="3">F-box domain, cyclin-like protein</fullName>
    </submittedName>
</protein>
<accession>A0A103YJA7</accession>
<dbReference type="Pfam" id="PF12937">
    <property type="entry name" value="F-box-like"/>
    <property type="match status" value="1"/>
</dbReference>
<reference evidence="3 4" key="1">
    <citation type="journal article" date="2016" name="Sci. Rep.">
        <title>The genome sequence of the outbreeding globe artichoke constructed de novo incorporating a phase-aware low-pass sequencing strategy of F1 progeny.</title>
        <authorList>
            <person name="Scaglione D."/>
            <person name="Reyes-Chin-Wo S."/>
            <person name="Acquadro A."/>
            <person name="Froenicke L."/>
            <person name="Portis E."/>
            <person name="Beitel C."/>
            <person name="Tirone M."/>
            <person name="Mauro R."/>
            <person name="Lo Monaco A."/>
            <person name="Mauromicale G."/>
            <person name="Faccioli P."/>
            <person name="Cattivelli L."/>
            <person name="Rieseberg L."/>
            <person name="Michelmore R."/>
            <person name="Lanteri S."/>
        </authorList>
    </citation>
    <scope>NUCLEOTIDE SEQUENCE [LARGE SCALE GENOMIC DNA]</scope>
    <source>
        <strain evidence="3">2C</strain>
    </source>
</reference>
<feature type="region of interest" description="Disordered" evidence="1">
    <location>
        <begin position="1"/>
        <end position="23"/>
    </location>
</feature>
<dbReference type="InterPro" id="IPR025886">
    <property type="entry name" value="PP2-like"/>
</dbReference>
<name>A0A103YJA7_CYNCS</name>
<gene>
    <name evidence="3" type="ORF">Ccrd_011482</name>
</gene>
<dbReference type="SMART" id="SM00256">
    <property type="entry name" value="FBOX"/>
    <property type="match status" value="1"/>
</dbReference>
<dbReference type="InterPro" id="IPR036047">
    <property type="entry name" value="F-box-like_dom_sf"/>
</dbReference>
<dbReference type="InterPro" id="IPR001810">
    <property type="entry name" value="F-box_dom"/>
</dbReference>
<evidence type="ECO:0000313" key="3">
    <source>
        <dbReference type="EMBL" id="KVI10119.1"/>
    </source>
</evidence>
<organism evidence="3 4">
    <name type="scientific">Cynara cardunculus var. scolymus</name>
    <name type="common">Globe artichoke</name>
    <name type="synonym">Cynara scolymus</name>
    <dbReference type="NCBI Taxonomy" id="59895"/>
    <lineage>
        <taxon>Eukaryota</taxon>
        <taxon>Viridiplantae</taxon>
        <taxon>Streptophyta</taxon>
        <taxon>Embryophyta</taxon>
        <taxon>Tracheophyta</taxon>
        <taxon>Spermatophyta</taxon>
        <taxon>Magnoliopsida</taxon>
        <taxon>eudicotyledons</taxon>
        <taxon>Gunneridae</taxon>
        <taxon>Pentapetalae</taxon>
        <taxon>asterids</taxon>
        <taxon>campanulids</taxon>
        <taxon>Asterales</taxon>
        <taxon>Asteraceae</taxon>
        <taxon>Carduoideae</taxon>
        <taxon>Cardueae</taxon>
        <taxon>Carduinae</taxon>
        <taxon>Cynara</taxon>
    </lineage>
</organism>